<name>A0A2K3L1U4_TRIPR</name>
<comment type="caution">
    <text evidence="1">The sequence shown here is derived from an EMBL/GenBank/DDBJ whole genome shotgun (WGS) entry which is preliminary data.</text>
</comment>
<protein>
    <submittedName>
        <fullName evidence="1">Uncharacterized protein</fullName>
    </submittedName>
</protein>
<accession>A0A2K3L1U4</accession>
<reference evidence="1 2" key="2">
    <citation type="journal article" date="2017" name="Front. Plant Sci.">
        <title>Gene Classification and Mining of Molecular Markers Useful in Red Clover (Trifolium pratense) Breeding.</title>
        <authorList>
            <person name="Istvanek J."/>
            <person name="Dluhosova J."/>
            <person name="Dluhos P."/>
            <person name="Patkova L."/>
            <person name="Nedelnik J."/>
            <person name="Repkova J."/>
        </authorList>
    </citation>
    <scope>NUCLEOTIDE SEQUENCE [LARGE SCALE GENOMIC DNA]</scope>
    <source>
        <strain evidence="2">cv. Tatra</strain>
        <tissue evidence="1">Young leaves</tissue>
    </source>
</reference>
<evidence type="ECO:0000313" key="2">
    <source>
        <dbReference type="Proteomes" id="UP000236291"/>
    </source>
</evidence>
<reference evidence="1 2" key="1">
    <citation type="journal article" date="2014" name="Am. J. Bot.">
        <title>Genome assembly and annotation for red clover (Trifolium pratense; Fabaceae).</title>
        <authorList>
            <person name="Istvanek J."/>
            <person name="Jaros M."/>
            <person name="Krenek A."/>
            <person name="Repkova J."/>
        </authorList>
    </citation>
    <scope>NUCLEOTIDE SEQUENCE [LARGE SCALE GENOMIC DNA]</scope>
    <source>
        <strain evidence="2">cv. Tatra</strain>
        <tissue evidence="1">Young leaves</tissue>
    </source>
</reference>
<dbReference type="Proteomes" id="UP000236291">
    <property type="component" value="Unassembled WGS sequence"/>
</dbReference>
<dbReference type="EMBL" id="ASHM01024735">
    <property type="protein sequence ID" value="PNX72502.1"/>
    <property type="molecule type" value="Genomic_DNA"/>
</dbReference>
<organism evidence="1 2">
    <name type="scientific">Trifolium pratense</name>
    <name type="common">Red clover</name>
    <dbReference type="NCBI Taxonomy" id="57577"/>
    <lineage>
        <taxon>Eukaryota</taxon>
        <taxon>Viridiplantae</taxon>
        <taxon>Streptophyta</taxon>
        <taxon>Embryophyta</taxon>
        <taxon>Tracheophyta</taxon>
        <taxon>Spermatophyta</taxon>
        <taxon>Magnoliopsida</taxon>
        <taxon>eudicotyledons</taxon>
        <taxon>Gunneridae</taxon>
        <taxon>Pentapetalae</taxon>
        <taxon>rosids</taxon>
        <taxon>fabids</taxon>
        <taxon>Fabales</taxon>
        <taxon>Fabaceae</taxon>
        <taxon>Papilionoideae</taxon>
        <taxon>50 kb inversion clade</taxon>
        <taxon>NPAAA clade</taxon>
        <taxon>Hologalegina</taxon>
        <taxon>IRL clade</taxon>
        <taxon>Trifolieae</taxon>
        <taxon>Trifolium</taxon>
    </lineage>
</organism>
<proteinExistence type="predicted"/>
<dbReference type="AlphaFoldDB" id="A0A2K3L1U4"/>
<evidence type="ECO:0000313" key="1">
    <source>
        <dbReference type="EMBL" id="PNX72502.1"/>
    </source>
</evidence>
<gene>
    <name evidence="1" type="ORF">L195_g028394</name>
</gene>
<sequence length="98" mass="11005">MVSVLGFFCDPVKQTQQPSPTGEHYPPPLSLLFLFHHASSLRFDTTTGFATHRRPPRRSEAMVDPNWRQAMVEETAALHSNNTWDIVSLPPDKTTVGC</sequence>